<keyword evidence="3" id="KW-1185">Reference proteome</keyword>
<accession>A0A183IPJ3</accession>
<reference evidence="4" key="1">
    <citation type="submission" date="2016-06" db="UniProtKB">
        <authorList>
            <consortium name="WormBaseParasite"/>
        </authorList>
    </citation>
    <scope>IDENTIFICATION</scope>
</reference>
<dbReference type="GO" id="GO:0005763">
    <property type="term" value="C:mitochondrial small ribosomal subunit"/>
    <property type="evidence" value="ECO:0007669"/>
    <property type="project" value="TreeGrafter"/>
</dbReference>
<dbReference type="GO" id="GO:0003735">
    <property type="term" value="F:structural constituent of ribosome"/>
    <property type="evidence" value="ECO:0007669"/>
    <property type="project" value="InterPro"/>
</dbReference>
<protein>
    <submittedName>
        <fullName evidence="4">MRP-S28 domain-containing protein</fullName>
    </submittedName>
</protein>
<organism evidence="4">
    <name type="scientific">Soboliphyme baturini</name>
    <dbReference type="NCBI Taxonomy" id="241478"/>
    <lineage>
        <taxon>Eukaryota</taxon>
        <taxon>Metazoa</taxon>
        <taxon>Ecdysozoa</taxon>
        <taxon>Nematoda</taxon>
        <taxon>Enoplea</taxon>
        <taxon>Dorylaimia</taxon>
        <taxon>Dioctophymatida</taxon>
        <taxon>Dioctophymatoidea</taxon>
        <taxon>Soboliphymatidae</taxon>
        <taxon>Soboliphyme</taxon>
    </lineage>
</organism>
<dbReference type="EMBL" id="UZAM01009065">
    <property type="protein sequence ID" value="VDP07538.1"/>
    <property type="molecule type" value="Genomic_DNA"/>
</dbReference>
<dbReference type="InterPro" id="IPR039848">
    <property type="entry name" value="Ribosomal_mS35_mt"/>
</dbReference>
<evidence type="ECO:0000313" key="3">
    <source>
        <dbReference type="Proteomes" id="UP000270296"/>
    </source>
</evidence>
<dbReference type="AlphaFoldDB" id="A0A183IPJ3"/>
<dbReference type="PANTHER" id="PTHR13490">
    <property type="entry name" value="MITOCHONDRIAL 28S RIBOSOMAL PROTEIN S28"/>
    <property type="match status" value="1"/>
</dbReference>
<dbReference type="WBParaSite" id="SBAD_0000576201-mRNA-1">
    <property type="protein sequence ID" value="SBAD_0000576201-mRNA-1"/>
    <property type="gene ID" value="SBAD_0000576201"/>
</dbReference>
<dbReference type="Pfam" id="PF10213">
    <property type="entry name" value="MRP-S28"/>
    <property type="match status" value="1"/>
</dbReference>
<evidence type="ECO:0000313" key="4">
    <source>
        <dbReference type="WBParaSite" id="SBAD_0000576201-mRNA-1"/>
    </source>
</evidence>
<dbReference type="PANTHER" id="PTHR13490:SF0">
    <property type="entry name" value="SMALL RIBOSOMAL SUBUNIT PROTEIN MS35"/>
    <property type="match status" value="1"/>
</dbReference>
<feature type="domain" description="Small ribosomal subunit protein mS35 mitochondrial conserved" evidence="1">
    <location>
        <begin position="114"/>
        <end position="185"/>
    </location>
</feature>
<proteinExistence type="predicted"/>
<evidence type="ECO:0000259" key="1">
    <source>
        <dbReference type="Pfam" id="PF10213"/>
    </source>
</evidence>
<sequence>MPPRAERMPIDQDWPSVWPTAQSFKESVVPLPVRMGFQKAASKKAIPSKHANLELMKIPNFLHLTPAAIKRHCEAIKRFCTPWPEQLDTDDACRKHFPLELEYSDFCHSGPTLRDPRSRIVAMRLKLESLPLNYHARDKIIRLLQDRYNKHDGMITIVTDRCPARHQNISYALYLISVLFHESWKTESWEHDKTEDDMEKFFWQGSKSQKSIIEVVKRMKAVQNASSTEAVTDSSMDSPPKSKRNFPEYLENLLSAPSDKDVISLQVVQDYYKAWDRYRNETESEKNLTAYGKCVRKILGFPELVS</sequence>
<dbReference type="GO" id="GO:0032543">
    <property type="term" value="P:mitochondrial translation"/>
    <property type="evidence" value="ECO:0007669"/>
    <property type="project" value="InterPro"/>
</dbReference>
<dbReference type="InterPro" id="IPR019349">
    <property type="entry name" value="Ribosomal_mS35_mit"/>
</dbReference>
<reference evidence="2 3" key="2">
    <citation type="submission" date="2018-11" db="EMBL/GenBank/DDBJ databases">
        <authorList>
            <consortium name="Pathogen Informatics"/>
        </authorList>
    </citation>
    <scope>NUCLEOTIDE SEQUENCE [LARGE SCALE GENOMIC DNA]</scope>
</reference>
<name>A0A183IPJ3_9BILA</name>
<dbReference type="Proteomes" id="UP000270296">
    <property type="component" value="Unassembled WGS sequence"/>
</dbReference>
<gene>
    <name evidence="2" type="ORF">SBAD_LOCUS5540</name>
</gene>
<dbReference type="OrthoDB" id="283424at2759"/>
<evidence type="ECO:0000313" key="2">
    <source>
        <dbReference type="EMBL" id="VDP07538.1"/>
    </source>
</evidence>